<dbReference type="EC" id="3.1.13.5" evidence="6"/>
<dbReference type="EMBL" id="JAPUBN010000017">
    <property type="protein sequence ID" value="MCZ2722279.1"/>
    <property type="molecule type" value="Genomic_DNA"/>
</dbReference>
<protein>
    <recommendedName>
        <fullName evidence="6">Ribonuclease D</fullName>
        <shortName evidence="6">RNase D</shortName>
        <ecNumber evidence="6">3.1.13.5</ecNumber>
    </recommendedName>
</protein>
<dbReference type="InterPro" id="IPR051086">
    <property type="entry name" value="RNase_D-like"/>
</dbReference>
<evidence type="ECO:0000256" key="4">
    <source>
        <dbReference type="ARBA" id="ARBA00022801"/>
    </source>
</evidence>
<comment type="subcellular location">
    <subcellularLocation>
        <location evidence="6">Cytoplasm</location>
    </subcellularLocation>
</comment>
<evidence type="ECO:0000256" key="2">
    <source>
        <dbReference type="ARBA" id="ARBA00022694"/>
    </source>
</evidence>
<dbReference type="Pfam" id="PF00570">
    <property type="entry name" value="HRDC"/>
    <property type="match status" value="1"/>
</dbReference>
<feature type="domain" description="HRDC" evidence="7">
    <location>
        <begin position="217"/>
        <end position="297"/>
    </location>
</feature>
<dbReference type="CDD" id="cd06142">
    <property type="entry name" value="RNaseD_exo"/>
    <property type="match status" value="1"/>
</dbReference>
<keyword evidence="5 6" id="KW-0269">Exonuclease</keyword>
<evidence type="ECO:0000256" key="3">
    <source>
        <dbReference type="ARBA" id="ARBA00022722"/>
    </source>
</evidence>
<dbReference type="InterPro" id="IPR012337">
    <property type="entry name" value="RNaseH-like_sf"/>
</dbReference>
<dbReference type="NCBIfam" id="TIGR01388">
    <property type="entry name" value="rnd"/>
    <property type="match status" value="1"/>
</dbReference>
<evidence type="ECO:0000313" key="8">
    <source>
        <dbReference type="EMBL" id="MCZ2722279.1"/>
    </source>
</evidence>
<evidence type="ECO:0000259" key="7">
    <source>
        <dbReference type="PROSITE" id="PS50967"/>
    </source>
</evidence>
<dbReference type="SMART" id="SM00474">
    <property type="entry name" value="35EXOc"/>
    <property type="match status" value="1"/>
</dbReference>
<sequence>MEPSIENLDIVWVEDNSHLQEWCDYWADLPVIAVDTEFIRRTTYFPITGLIQVSEGEKAVLIDPLQISDWSAFSALMVNTNVMKVFHACSEDLDVFEQLIGVLPAPFFDTQIGEAYASGQWSLSYVKLVHAYTGIEVAKDETRSDWVKRPLTDAQKRYAALDVVYLAQVYPKQKQILEDKKILDWAIEDCEALKQQYRINTDPEQNWDGIKSAWRLSQRSLTFLRLIFIWRDQQARKEDIPKGQVLKDRTLWCLAKIMPESAHVISSAEEITHKQQRLYGDVILELVSVVNSLSTDELVEALPIPLPSSAGDLSKAVRAYVKQRASELKVAPEAVLKRKLLEPILSHLFNGSPLDYSSISMSGWRKDVIINPIIEKFGKS</sequence>
<evidence type="ECO:0000313" key="9">
    <source>
        <dbReference type="Proteomes" id="UP001149719"/>
    </source>
</evidence>
<reference evidence="8" key="1">
    <citation type="submission" date="2022-12" db="EMBL/GenBank/DDBJ databases">
        <title>Marinomonas 15G1-11 sp. nov, isolated from marine algae.</title>
        <authorList>
            <person name="Butt M."/>
            <person name="Choi D.G."/>
            <person name="Kim J.M."/>
            <person name="Lee J.K."/>
            <person name="Baek J.H."/>
            <person name="Jeon C.O."/>
        </authorList>
    </citation>
    <scope>NUCLEOTIDE SEQUENCE</scope>
    <source>
        <strain evidence="8">15G1-11</strain>
    </source>
</reference>
<keyword evidence="2 6" id="KW-0819">tRNA processing</keyword>
<proteinExistence type="inferred from homology"/>
<dbReference type="InterPro" id="IPR044876">
    <property type="entry name" value="HRDC_dom_sf"/>
</dbReference>
<comment type="caution">
    <text evidence="8">The sequence shown here is derived from an EMBL/GenBank/DDBJ whole genome shotgun (WGS) entry which is preliminary data.</text>
</comment>
<dbReference type="PANTHER" id="PTHR47649:SF1">
    <property type="entry name" value="RIBONUCLEASE D"/>
    <property type="match status" value="1"/>
</dbReference>
<dbReference type="InterPro" id="IPR002562">
    <property type="entry name" value="3'-5'_exonuclease_dom"/>
</dbReference>
<comment type="function">
    <text evidence="6">Exonuclease involved in the 3' processing of various precursor tRNAs. Initiates hydrolysis at the 3'-terminus of an RNA molecule and releases 5'-mononucleotides.</text>
</comment>
<keyword evidence="9" id="KW-1185">Reference proteome</keyword>
<dbReference type="Proteomes" id="UP001149719">
    <property type="component" value="Unassembled WGS sequence"/>
</dbReference>
<dbReference type="Gene3D" id="3.30.420.10">
    <property type="entry name" value="Ribonuclease H-like superfamily/Ribonuclease H"/>
    <property type="match status" value="1"/>
</dbReference>
<dbReference type="InterPro" id="IPR036397">
    <property type="entry name" value="RNaseH_sf"/>
</dbReference>
<dbReference type="GO" id="GO:0033890">
    <property type="term" value="F:ribonuclease D activity"/>
    <property type="evidence" value="ECO:0007669"/>
    <property type="project" value="UniProtKB-EC"/>
</dbReference>
<keyword evidence="4 6" id="KW-0378">Hydrolase</keyword>
<keyword evidence="3 6" id="KW-0540">Nuclease</keyword>
<dbReference type="PROSITE" id="PS50967">
    <property type="entry name" value="HRDC"/>
    <property type="match status" value="1"/>
</dbReference>
<dbReference type="InterPro" id="IPR002121">
    <property type="entry name" value="HRDC_dom"/>
</dbReference>
<dbReference type="RefSeq" id="WP_269125792.1">
    <property type="nucleotide sequence ID" value="NZ_JAPUBN010000017.1"/>
</dbReference>
<dbReference type="InterPro" id="IPR006292">
    <property type="entry name" value="RNase_D"/>
</dbReference>
<keyword evidence="1 6" id="KW-0963">Cytoplasm</keyword>
<evidence type="ECO:0000256" key="6">
    <source>
        <dbReference type="HAMAP-Rule" id="MF_01899"/>
    </source>
</evidence>
<evidence type="ECO:0000256" key="5">
    <source>
        <dbReference type="ARBA" id="ARBA00022839"/>
    </source>
</evidence>
<dbReference type="Pfam" id="PF01612">
    <property type="entry name" value="DNA_pol_A_exo1"/>
    <property type="match status" value="1"/>
</dbReference>
<dbReference type="HAMAP" id="MF_01899">
    <property type="entry name" value="RNase_D"/>
    <property type="match status" value="1"/>
</dbReference>
<dbReference type="Gene3D" id="1.10.150.80">
    <property type="entry name" value="HRDC domain"/>
    <property type="match status" value="2"/>
</dbReference>
<dbReference type="SMART" id="SM00341">
    <property type="entry name" value="HRDC"/>
    <property type="match status" value="1"/>
</dbReference>
<comment type="catalytic activity">
    <reaction evidence="6">
        <text>Exonucleolytic cleavage that removes extra residues from the 3'-terminus of tRNA to produce 5'-mononucleotides.</text>
        <dbReference type="EC" id="3.1.13.5"/>
    </reaction>
</comment>
<evidence type="ECO:0000256" key="1">
    <source>
        <dbReference type="ARBA" id="ARBA00022490"/>
    </source>
</evidence>
<comment type="cofactor">
    <cofactor evidence="6">
        <name>a divalent metal cation</name>
        <dbReference type="ChEBI" id="CHEBI:60240"/>
    </cofactor>
</comment>
<dbReference type="SUPFAM" id="SSF53098">
    <property type="entry name" value="Ribonuclease H-like"/>
    <property type="match status" value="1"/>
</dbReference>
<name>A0ABT4JXI3_9GAMM</name>
<dbReference type="PANTHER" id="PTHR47649">
    <property type="entry name" value="RIBONUCLEASE D"/>
    <property type="match status" value="1"/>
</dbReference>
<accession>A0ABT4JXI3</accession>
<gene>
    <name evidence="6 8" type="primary">rnd</name>
    <name evidence="8" type="ORF">O1D97_11725</name>
</gene>
<organism evidence="8 9">
    <name type="scientific">Marinomonas phaeophyticola</name>
    <dbReference type="NCBI Taxonomy" id="3004091"/>
    <lineage>
        <taxon>Bacteria</taxon>
        <taxon>Pseudomonadati</taxon>
        <taxon>Pseudomonadota</taxon>
        <taxon>Gammaproteobacteria</taxon>
        <taxon>Oceanospirillales</taxon>
        <taxon>Oceanospirillaceae</taxon>
        <taxon>Marinomonas</taxon>
    </lineage>
</organism>
<dbReference type="SUPFAM" id="SSF47819">
    <property type="entry name" value="HRDC-like"/>
    <property type="match status" value="2"/>
</dbReference>
<comment type="similarity">
    <text evidence="6">Belongs to the RNase D family.</text>
</comment>
<dbReference type="InterPro" id="IPR010997">
    <property type="entry name" value="HRDC-like_sf"/>
</dbReference>